<evidence type="ECO:0000256" key="1">
    <source>
        <dbReference type="SAM" id="SignalP"/>
    </source>
</evidence>
<dbReference type="EMBL" id="SSFD01000139">
    <property type="protein sequence ID" value="TXH85637.1"/>
    <property type="molecule type" value="Genomic_DNA"/>
</dbReference>
<feature type="chain" id="PRO_5023025868" evidence="1">
    <location>
        <begin position="21"/>
        <end position="257"/>
    </location>
</feature>
<comment type="caution">
    <text evidence="2">The sequence shown here is derived from an EMBL/GenBank/DDBJ whole genome shotgun (WGS) entry which is preliminary data.</text>
</comment>
<evidence type="ECO:0000313" key="3">
    <source>
        <dbReference type="Proteomes" id="UP000321192"/>
    </source>
</evidence>
<dbReference type="AlphaFoldDB" id="A0A5C7SPU1"/>
<gene>
    <name evidence="2" type="ORF">E6Q80_09450</name>
</gene>
<proteinExistence type="predicted"/>
<feature type="signal peptide" evidence="1">
    <location>
        <begin position="1"/>
        <end position="20"/>
    </location>
</feature>
<evidence type="ECO:0000313" key="2">
    <source>
        <dbReference type="EMBL" id="TXH85637.1"/>
    </source>
</evidence>
<organism evidence="2 3">
    <name type="scientific">Thauera aminoaromatica</name>
    <dbReference type="NCBI Taxonomy" id="164330"/>
    <lineage>
        <taxon>Bacteria</taxon>
        <taxon>Pseudomonadati</taxon>
        <taxon>Pseudomonadota</taxon>
        <taxon>Betaproteobacteria</taxon>
        <taxon>Rhodocyclales</taxon>
        <taxon>Zoogloeaceae</taxon>
        <taxon>Thauera</taxon>
    </lineage>
</organism>
<dbReference type="Proteomes" id="UP000321192">
    <property type="component" value="Unassembled WGS sequence"/>
</dbReference>
<reference evidence="2 3" key="1">
    <citation type="submission" date="2018-09" db="EMBL/GenBank/DDBJ databases">
        <title>Metagenome Assembled Genomes from an Advanced Water Purification Facility.</title>
        <authorList>
            <person name="Stamps B.W."/>
            <person name="Spear J.R."/>
        </authorList>
    </citation>
    <scope>NUCLEOTIDE SEQUENCE [LARGE SCALE GENOMIC DNA]</scope>
    <source>
        <strain evidence="2">Bin_27_1</strain>
    </source>
</reference>
<protein>
    <submittedName>
        <fullName evidence="2">Uncharacterized protein</fullName>
    </submittedName>
</protein>
<accession>A0A5C7SPU1</accession>
<name>A0A5C7SPU1_THASP</name>
<keyword evidence="1" id="KW-0732">Signal</keyword>
<sequence length="257" mass="28260">MFRKLRIAVLLLILATVALGAWRSGARATEWKHTLHATVYPIAADASPQTRASVARLSADDFAPIADWLQDEVRRHGREVLRPLAISVAPPVELLPPPFPAGGGPVDVGLWSLRLRFWAWRHDATPGPRPDVRLFVLYHDPARTPRLDHSVGLRKGQIGIVKAFASRDEGPRNAVVIAHELLHTLGASDKYDPQSLAPVFPEGYAEPDRQPLHPQRQAEIMAGRFALSEELLAMPDRLGQTLIGPQTAAEIGLLRAD</sequence>
<dbReference type="RefSeq" id="WP_276658439.1">
    <property type="nucleotide sequence ID" value="NZ_SSFD01000139.1"/>
</dbReference>